<sequence length="145" mass="16202">MRLWSVHPRYFDRQALTACWREALLAQSVLAKPAGGYSNHPQLERFRAQAEPAAAVASYLAGIADEADSRGYRFDRGKINRQPQPGPLIPVTSGQLGYEWSHLLAKLNTRSPDVARRWVDEASPAPHPLFTTIPGPVSSWERVQE</sequence>
<name>A0ABY8QT67_9MICO</name>
<evidence type="ECO:0000313" key="1">
    <source>
        <dbReference type="EMBL" id="WGW11590.1"/>
    </source>
</evidence>
<organism evidence="1 2">
    <name type="scientific">Saxibacter everestensis</name>
    <dbReference type="NCBI Taxonomy" id="2909229"/>
    <lineage>
        <taxon>Bacteria</taxon>
        <taxon>Bacillati</taxon>
        <taxon>Actinomycetota</taxon>
        <taxon>Actinomycetes</taxon>
        <taxon>Micrococcales</taxon>
        <taxon>Brevibacteriaceae</taxon>
        <taxon>Saxibacter</taxon>
    </lineage>
</organism>
<dbReference type="InterPro" id="IPR004260">
    <property type="entry name" value="Pyr-dimer_DNA_glycosylase"/>
</dbReference>
<gene>
    <name evidence="1" type="ORF">LWF01_16075</name>
</gene>
<evidence type="ECO:0000313" key="2">
    <source>
        <dbReference type="Proteomes" id="UP001209083"/>
    </source>
</evidence>
<dbReference type="RefSeq" id="WP_349638380.1">
    <property type="nucleotide sequence ID" value="NZ_CP090958.1"/>
</dbReference>
<dbReference type="Proteomes" id="UP001209083">
    <property type="component" value="Chromosome"/>
</dbReference>
<keyword evidence="2" id="KW-1185">Reference proteome</keyword>
<protein>
    <submittedName>
        <fullName evidence="1">Pyrimidine dimer DNA glycosylase/endonuclease V</fullName>
    </submittedName>
</protein>
<proteinExistence type="predicted"/>
<dbReference type="EMBL" id="CP090958">
    <property type="protein sequence ID" value="WGW11590.1"/>
    <property type="molecule type" value="Genomic_DNA"/>
</dbReference>
<dbReference type="Pfam" id="PF03013">
    <property type="entry name" value="Pyr_excise"/>
    <property type="match status" value="1"/>
</dbReference>
<reference evidence="1 2" key="1">
    <citation type="submission" date="2023-05" db="EMBL/GenBank/DDBJ databases">
        <title>Lithophilousrod everest ZFBP1038 complete genpme.</title>
        <authorList>
            <person name="Tian M."/>
        </authorList>
    </citation>
    <scope>NUCLEOTIDE SEQUENCE [LARGE SCALE GENOMIC DNA]</scope>
    <source>
        <strain evidence="1 2">ZFBP1038</strain>
    </source>
</reference>
<accession>A0ABY8QT67</accession>